<dbReference type="EMBL" id="JASCTH010000032">
    <property type="protein sequence ID" value="MDI6104307.1"/>
    <property type="molecule type" value="Genomic_DNA"/>
</dbReference>
<proteinExistence type="inferred from homology"/>
<comment type="similarity">
    <text evidence="2">Belongs to the histidinol dehydrogenase family.</text>
</comment>
<dbReference type="Pfam" id="PF00815">
    <property type="entry name" value="Histidinol_dh"/>
    <property type="match status" value="1"/>
</dbReference>
<evidence type="ECO:0000313" key="4">
    <source>
        <dbReference type="Proteomes" id="UP001241758"/>
    </source>
</evidence>
<dbReference type="GO" id="GO:0004399">
    <property type="term" value="F:histidinol dehydrogenase activity"/>
    <property type="evidence" value="ECO:0007669"/>
    <property type="project" value="UniProtKB-EC"/>
</dbReference>
<keyword evidence="4" id="KW-1185">Reference proteome</keyword>
<dbReference type="PRINTS" id="PR00083">
    <property type="entry name" value="HOLDHDRGNASE"/>
</dbReference>
<name>A0ABT6WX38_9ACTN</name>
<dbReference type="Gene3D" id="1.20.5.1300">
    <property type="match status" value="1"/>
</dbReference>
<protein>
    <submittedName>
        <fullName evidence="3">Histidinol dehydrogenase</fullName>
        <ecNumber evidence="3">1.1.1.23</ecNumber>
    </submittedName>
</protein>
<dbReference type="PANTHER" id="PTHR21256:SF2">
    <property type="entry name" value="HISTIDINE BIOSYNTHESIS TRIFUNCTIONAL PROTEIN"/>
    <property type="match status" value="1"/>
</dbReference>
<dbReference type="InterPro" id="IPR012131">
    <property type="entry name" value="Hstdl_DH"/>
</dbReference>
<comment type="caution">
    <text evidence="3">The sequence shown here is derived from an EMBL/GenBank/DDBJ whole genome shotgun (WGS) entry which is preliminary data.</text>
</comment>
<dbReference type="InterPro" id="IPR016161">
    <property type="entry name" value="Ald_DH/histidinol_DH"/>
</dbReference>
<dbReference type="Gene3D" id="3.40.50.1980">
    <property type="entry name" value="Nitrogenase molybdenum iron protein domain"/>
    <property type="match status" value="2"/>
</dbReference>
<reference evidence="3 4" key="1">
    <citation type="submission" date="2023-05" db="EMBL/GenBank/DDBJ databases">
        <title>Actinoplanes sp. NEAU-A12 genome sequencing.</title>
        <authorList>
            <person name="Wang Z.-S."/>
        </authorList>
    </citation>
    <scope>NUCLEOTIDE SEQUENCE [LARGE SCALE GENOMIC DNA]</scope>
    <source>
        <strain evidence="3 4">NEAU-A12</strain>
    </source>
</reference>
<gene>
    <name evidence="3" type="ORF">QLQ12_37515</name>
</gene>
<dbReference type="Proteomes" id="UP001241758">
    <property type="component" value="Unassembled WGS sequence"/>
</dbReference>
<dbReference type="SUPFAM" id="SSF53720">
    <property type="entry name" value="ALDH-like"/>
    <property type="match status" value="1"/>
</dbReference>
<evidence type="ECO:0000256" key="2">
    <source>
        <dbReference type="RuleBase" id="RU004175"/>
    </source>
</evidence>
<dbReference type="PANTHER" id="PTHR21256">
    <property type="entry name" value="HISTIDINOL DEHYDROGENASE HDH"/>
    <property type="match status" value="1"/>
</dbReference>
<evidence type="ECO:0000256" key="1">
    <source>
        <dbReference type="ARBA" id="ARBA00023002"/>
    </source>
</evidence>
<dbReference type="RefSeq" id="WP_282765671.1">
    <property type="nucleotide sequence ID" value="NZ_JASCTH010000032.1"/>
</dbReference>
<sequence length="427" mass="43832">MTPSRNGVIAYPSPQFDSYARTSGSAGPLVDPGTIAEVRAVFRRVAETGLEAVADISRQRDGLAPGTPIVVDPSVLKAQAALVDDHLADSLREAYRAQLAVAEAALAQDVTVDVRDGVVTRLVHRPVTSVALYIPGGRERYPSTLVGLLAAARAAGVPEVTVLLPPDAAGLPDPACAWISALAGGVTTLCGNGPALIAALALGVDGVPPIRMVVGPGGPAVVAAQLIAAEHGLATGPAFGPTDCAVLAGPDADPRLLVADLLTESEHGHDPRLVLIGWGGVEHAFQEALTKDPEGEQIWARTGTIVVCTDESDAVEAANRLGGEQIQLATGLDDARRLLDRVEGYASVLLGQDTSISAAYLTGAPGCLPTGPAARSVSVVTSQTFRRTMVVGQVGPSAQSPLAELVTPLAAYEGFPRHGASQQIRSK</sequence>
<dbReference type="EC" id="1.1.1.23" evidence="3"/>
<keyword evidence="1 3" id="KW-0560">Oxidoreductase</keyword>
<accession>A0ABT6WX38</accession>
<evidence type="ECO:0000313" key="3">
    <source>
        <dbReference type="EMBL" id="MDI6104307.1"/>
    </source>
</evidence>
<organism evidence="3 4">
    <name type="scientific">Actinoplanes sandaracinus</name>
    <dbReference type="NCBI Taxonomy" id="3045177"/>
    <lineage>
        <taxon>Bacteria</taxon>
        <taxon>Bacillati</taxon>
        <taxon>Actinomycetota</taxon>
        <taxon>Actinomycetes</taxon>
        <taxon>Micromonosporales</taxon>
        <taxon>Micromonosporaceae</taxon>
        <taxon>Actinoplanes</taxon>
    </lineage>
</organism>